<dbReference type="InterPro" id="IPR006597">
    <property type="entry name" value="Sel1-like"/>
</dbReference>
<dbReference type="InterPro" id="IPR051681">
    <property type="entry name" value="Ser/Thr_Kinases-Pseudokinases"/>
</dbReference>
<evidence type="ECO:0000256" key="1">
    <source>
        <dbReference type="PROSITE-ProRule" id="PRU10141"/>
    </source>
</evidence>
<proteinExistence type="predicted"/>
<accession>A0A015KM22</accession>
<evidence type="ECO:0000256" key="2">
    <source>
        <dbReference type="SAM" id="MobiDB-lite"/>
    </source>
</evidence>
<dbReference type="InterPro" id="IPR001245">
    <property type="entry name" value="Ser-Thr/Tyr_kinase_cat_dom"/>
</dbReference>
<dbReference type="STRING" id="1432141.A0A015KM22"/>
<dbReference type="SUPFAM" id="SSF81901">
    <property type="entry name" value="HCP-like"/>
    <property type="match status" value="2"/>
</dbReference>
<gene>
    <name evidence="4" type="ORF">RirG_176840</name>
</gene>
<keyword evidence="1" id="KW-0547">Nucleotide-binding</keyword>
<dbReference type="SUPFAM" id="SSF56112">
    <property type="entry name" value="Protein kinase-like (PK-like)"/>
    <property type="match status" value="1"/>
</dbReference>
<dbReference type="PANTHER" id="PTHR44329">
    <property type="entry name" value="SERINE/THREONINE-PROTEIN KINASE TNNI3K-RELATED"/>
    <property type="match status" value="1"/>
</dbReference>
<feature type="domain" description="Protein kinase" evidence="3">
    <location>
        <begin position="37"/>
        <end position="309"/>
    </location>
</feature>
<protein>
    <submittedName>
        <fullName evidence="4">Cdc15p</fullName>
    </submittedName>
</protein>
<dbReference type="InterPro" id="IPR017441">
    <property type="entry name" value="Protein_kinase_ATP_BS"/>
</dbReference>
<dbReference type="PROSITE" id="PS50011">
    <property type="entry name" value="PROTEIN_KINASE_DOM"/>
    <property type="match status" value="1"/>
</dbReference>
<evidence type="ECO:0000313" key="5">
    <source>
        <dbReference type="Proteomes" id="UP000022910"/>
    </source>
</evidence>
<feature type="binding site" evidence="1">
    <location>
        <position position="66"/>
    </location>
    <ligand>
        <name>ATP</name>
        <dbReference type="ChEBI" id="CHEBI:30616"/>
    </ligand>
</feature>
<dbReference type="Gene3D" id="1.25.40.10">
    <property type="entry name" value="Tetratricopeptide repeat domain"/>
    <property type="match status" value="1"/>
</dbReference>
<dbReference type="GO" id="GO:0004674">
    <property type="term" value="F:protein serine/threonine kinase activity"/>
    <property type="evidence" value="ECO:0007669"/>
    <property type="project" value="TreeGrafter"/>
</dbReference>
<dbReference type="InterPro" id="IPR011990">
    <property type="entry name" value="TPR-like_helical_dom_sf"/>
</dbReference>
<dbReference type="HOGENOM" id="CLU_000288_7_12_1"/>
<comment type="caution">
    <text evidence="4">The sequence shown here is derived from an EMBL/GenBank/DDBJ whole genome shotgun (WGS) entry which is preliminary data.</text>
</comment>
<keyword evidence="1" id="KW-0067">ATP-binding</keyword>
<evidence type="ECO:0000313" key="4">
    <source>
        <dbReference type="EMBL" id="EXX60776.1"/>
    </source>
</evidence>
<dbReference type="Proteomes" id="UP000022910">
    <property type="component" value="Unassembled WGS sequence"/>
</dbReference>
<dbReference type="SMART" id="SM00671">
    <property type="entry name" value="SEL1"/>
    <property type="match status" value="6"/>
</dbReference>
<reference evidence="4 5" key="1">
    <citation type="submission" date="2014-02" db="EMBL/GenBank/DDBJ databases">
        <title>Single nucleus genome sequencing reveals high similarity among nuclei of an endomycorrhizal fungus.</title>
        <authorList>
            <person name="Lin K."/>
            <person name="Geurts R."/>
            <person name="Zhang Z."/>
            <person name="Limpens E."/>
            <person name="Saunders D.G."/>
            <person name="Mu D."/>
            <person name="Pang E."/>
            <person name="Cao H."/>
            <person name="Cha H."/>
            <person name="Lin T."/>
            <person name="Zhou Q."/>
            <person name="Shang Y."/>
            <person name="Li Y."/>
            <person name="Ivanov S."/>
            <person name="Sharma T."/>
            <person name="Velzen R.V."/>
            <person name="Ruijter N.D."/>
            <person name="Aanen D.K."/>
            <person name="Win J."/>
            <person name="Kamoun S."/>
            <person name="Bisseling T."/>
            <person name="Huang S."/>
        </authorList>
    </citation>
    <scope>NUCLEOTIDE SEQUENCE [LARGE SCALE GENOMIC DNA]</scope>
    <source>
        <strain evidence="5">DAOM197198w</strain>
    </source>
</reference>
<dbReference type="InterPro" id="IPR011009">
    <property type="entry name" value="Kinase-like_dom_sf"/>
</dbReference>
<evidence type="ECO:0000259" key="3">
    <source>
        <dbReference type="PROSITE" id="PS50011"/>
    </source>
</evidence>
<dbReference type="GO" id="GO:0005524">
    <property type="term" value="F:ATP binding"/>
    <property type="evidence" value="ECO:0007669"/>
    <property type="project" value="UniProtKB-UniRule"/>
</dbReference>
<dbReference type="Pfam" id="PF07714">
    <property type="entry name" value="PK_Tyr_Ser-Thr"/>
    <property type="match status" value="1"/>
</dbReference>
<organism evidence="4 5">
    <name type="scientific">Rhizophagus irregularis (strain DAOM 197198w)</name>
    <name type="common">Glomus intraradices</name>
    <dbReference type="NCBI Taxonomy" id="1432141"/>
    <lineage>
        <taxon>Eukaryota</taxon>
        <taxon>Fungi</taxon>
        <taxon>Fungi incertae sedis</taxon>
        <taxon>Mucoromycota</taxon>
        <taxon>Glomeromycotina</taxon>
        <taxon>Glomeromycetes</taxon>
        <taxon>Glomerales</taxon>
        <taxon>Glomeraceae</taxon>
        <taxon>Rhizophagus</taxon>
    </lineage>
</organism>
<dbReference type="Pfam" id="PF08238">
    <property type="entry name" value="Sel1"/>
    <property type="match status" value="6"/>
</dbReference>
<dbReference type="AlphaFoldDB" id="A0A015KM22"/>
<dbReference type="Gene3D" id="1.10.510.10">
    <property type="entry name" value="Transferase(Phosphotransferase) domain 1"/>
    <property type="match status" value="1"/>
</dbReference>
<keyword evidence="5" id="KW-1185">Reference proteome</keyword>
<dbReference type="PROSITE" id="PS00107">
    <property type="entry name" value="PROTEIN_KINASE_ATP"/>
    <property type="match status" value="1"/>
</dbReference>
<sequence>MSENIKMHDTENKNEWINWIEETIDKNQLKYYKYDEFNNFQEIGTGGFGKVYRANWKNLDKYFALKSFFNLNNLTVKEIVRELRIQREVDFHDNIIRCHGITKFESENHINNNYMLVMEYADSGSLRSYLKKNFSKLTWDDKYLMAYQLASAVSCLHNEGIVHRDLHSGNILVHQNTIKLADFGLSRRIGASSNFQSKVFGLVPYVDPKSFSRKRNNNNQTQIYSLNEKSDIYSIGVLLWELSSGRPPFDAEDGQYDVSLILDISQGHRETIVPETPEEYVTIYTKCWDGEPDNRPTIYQVVDWLKALITKTDIITENPQLSNEQEINEAPPLSTNNSESQGELSQLIQNFDKMDTKEFDPIVMSSKQENIPTQKDFNIIADEIIDLVFKLLNKGVGEELLKEQVIEYFNNHNTNSQEIYNWLSNNQNNSNSIFLLGYFNFYGIETSRNYEKAFNLFINASEKNNISAQSFVGICYQYGYGTTKNDELAFKYFEKVANKNFTYGKFQIGYYYMKGVGIEKDLIKGIYWYEKAANNGNMIAIHDLGLCYLNGEGVIKDHNKAFELVKQSVEGGNSSGMTTLGYCYFNGFGTKIDKQKAFKLYQKSANLGDMIAQSNLALMYESGNGITKDIDKAIYWYEKSAKQGYQKAQKKYFEILSLKS</sequence>
<dbReference type="PRINTS" id="PR00109">
    <property type="entry name" value="TYRKINASE"/>
</dbReference>
<name>A0A015KM22_RHIIW</name>
<dbReference type="InterPro" id="IPR000719">
    <property type="entry name" value="Prot_kinase_dom"/>
</dbReference>
<feature type="region of interest" description="Disordered" evidence="2">
    <location>
        <begin position="320"/>
        <end position="339"/>
    </location>
</feature>
<dbReference type="EMBL" id="JEMT01025850">
    <property type="protein sequence ID" value="EXX60776.1"/>
    <property type="molecule type" value="Genomic_DNA"/>
</dbReference>